<dbReference type="EMBL" id="JBBPBM010000007">
    <property type="protein sequence ID" value="KAK8574589.1"/>
    <property type="molecule type" value="Genomic_DNA"/>
</dbReference>
<gene>
    <name evidence="1" type="ORF">V6N12_062279</name>
</gene>
<protein>
    <submittedName>
        <fullName evidence="1">Uncharacterized protein</fullName>
    </submittedName>
</protein>
<comment type="caution">
    <text evidence="1">The sequence shown here is derived from an EMBL/GenBank/DDBJ whole genome shotgun (WGS) entry which is preliminary data.</text>
</comment>
<organism evidence="1 2">
    <name type="scientific">Hibiscus sabdariffa</name>
    <name type="common">roselle</name>
    <dbReference type="NCBI Taxonomy" id="183260"/>
    <lineage>
        <taxon>Eukaryota</taxon>
        <taxon>Viridiplantae</taxon>
        <taxon>Streptophyta</taxon>
        <taxon>Embryophyta</taxon>
        <taxon>Tracheophyta</taxon>
        <taxon>Spermatophyta</taxon>
        <taxon>Magnoliopsida</taxon>
        <taxon>eudicotyledons</taxon>
        <taxon>Gunneridae</taxon>
        <taxon>Pentapetalae</taxon>
        <taxon>rosids</taxon>
        <taxon>malvids</taxon>
        <taxon>Malvales</taxon>
        <taxon>Malvaceae</taxon>
        <taxon>Malvoideae</taxon>
        <taxon>Hibiscus</taxon>
    </lineage>
</organism>
<proteinExistence type="predicted"/>
<evidence type="ECO:0000313" key="2">
    <source>
        <dbReference type="Proteomes" id="UP001472677"/>
    </source>
</evidence>
<reference evidence="1 2" key="1">
    <citation type="journal article" date="2024" name="G3 (Bethesda)">
        <title>Genome assembly of Hibiscus sabdariffa L. provides insights into metabolisms of medicinal natural products.</title>
        <authorList>
            <person name="Kim T."/>
        </authorList>
    </citation>
    <scope>NUCLEOTIDE SEQUENCE [LARGE SCALE GENOMIC DNA]</scope>
    <source>
        <strain evidence="1">TK-2024</strain>
        <tissue evidence="1">Old leaves</tissue>
    </source>
</reference>
<accession>A0ABR2F8D3</accession>
<name>A0ABR2F8D3_9ROSI</name>
<evidence type="ECO:0000313" key="1">
    <source>
        <dbReference type="EMBL" id="KAK8574589.1"/>
    </source>
</evidence>
<dbReference type="Proteomes" id="UP001472677">
    <property type="component" value="Unassembled WGS sequence"/>
</dbReference>
<sequence>MNLFAEYINDCQFFRTQTEQELREKFHADYFVLDMDEKLHAFLMRDNDMSNTMLNNNFARILLLCWYWRSYSIRSNIQFLSVLLMSSLKFLALVKTCKEHIIYALETLKPTTLWERTPRTGQELDGVLIGSQGFGVAIKTLCNCLESEYGNAFALNEARRPLISTGHLLPLPLLGHTRIGHVIASGLLLGARLLGLELV</sequence>
<keyword evidence="2" id="KW-1185">Reference proteome</keyword>